<evidence type="ECO:0000313" key="1">
    <source>
        <dbReference type="EMBL" id="KAJ7521499.1"/>
    </source>
</evidence>
<protein>
    <submittedName>
        <fullName evidence="1">Uncharacterized protein</fullName>
    </submittedName>
</protein>
<name>A0ACC2AWS9_DIPCM</name>
<keyword evidence="2" id="KW-1185">Reference proteome</keyword>
<gene>
    <name evidence="1" type="ORF">O6H91_19G057200</name>
</gene>
<comment type="caution">
    <text evidence="1">The sequence shown here is derived from an EMBL/GenBank/DDBJ whole genome shotgun (WGS) entry which is preliminary data.</text>
</comment>
<sequence>MEKPTEKTDLPEGESEKRQSQQIIVQSDLVYAPKHHFLPGKTKEIIGQVLREKLTGATYDGEAAASWVREIADSIKVRLKDFGFERYKIVVQAVIGERRGQSLQMACRCFWDPITDGYAENTFVTGQLFGVAVAFGMYLC</sequence>
<dbReference type="Proteomes" id="UP001162992">
    <property type="component" value="Chromosome 19"/>
</dbReference>
<dbReference type="EMBL" id="CM055110">
    <property type="protein sequence ID" value="KAJ7521499.1"/>
    <property type="molecule type" value="Genomic_DNA"/>
</dbReference>
<reference evidence="2" key="1">
    <citation type="journal article" date="2024" name="Proc. Natl. Acad. Sci. U.S.A.">
        <title>Extraordinary preservation of gene collinearity over three hundred million years revealed in homosporous lycophytes.</title>
        <authorList>
            <person name="Li C."/>
            <person name="Wickell D."/>
            <person name="Kuo L.Y."/>
            <person name="Chen X."/>
            <person name="Nie B."/>
            <person name="Liao X."/>
            <person name="Peng D."/>
            <person name="Ji J."/>
            <person name="Jenkins J."/>
            <person name="Williams M."/>
            <person name="Shu S."/>
            <person name="Plott C."/>
            <person name="Barry K."/>
            <person name="Rajasekar S."/>
            <person name="Grimwood J."/>
            <person name="Han X."/>
            <person name="Sun S."/>
            <person name="Hou Z."/>
            <person name="He W."/>
            <person name="Dai G."/>
            <person name="Sun C."/>
            <person name="Schmutz J."/>
            <person name="Leebens-Mack J.H."/>
            <person name="Li F.W."/>
            <person name="Wang L."/>
        </authorList>
    </citation>
    <scope>NUCLEOTIDE SEQUENCE [LARGE SCALE GENOMIC DNA]</scope>
    <source>
        <strain evidence="2">cv. PW_Plant_1</strain>
    </source>
</reference>
<proteinExistence type="predicted"/>
<organism evidence="1 2">
    <name type="scientific">Diphasiastrum complanatum</name>
    <name type="common">Issler's clubmoss</name>
    <name type="synonym">Lycopodium complanatum</name>
    <dbReference type="NCBI Taxonomy" id="34168"/>
    <lineage>
        <taxon>Eukaryota</taxon>
        <taxon>Viridiplantae</taxon>
        <taxon>Streptophyta</taxon>
        <taxon>Embryophyta</taxon>
        <taxon>Tracheophyta</taxon>
        <taxon>Lycopodiopsida</taxon>
        <taxon>Lycopodiales</taxon>
        <taxon>Lycopodiaceae</taxon>
        <taxon>Lycopodioideae</taxon>
        <taxon>Diphasiastrum</taxon>
    </lineage>
</organism>
<evidence type="ECO:0000313" key="2">
    <source>
        <dbReference type="Proteomes" id="UP001162992"/>
    </source>
</evidence>
<accession>A0ACC2AWS9</accession>